<gene>
    <name evidence="3" type="ORF">BC739_003781</name>
</gene>
<comment type="caution">
    <text evidence="3">The sequence shown here is derived from an EMBL/GenBank/DDBJ whole genome shotgun (WGS) entry which is preliminary data.</text>
</comment>
<organism evidence="3 4">
    <name type="scientific">Kutzneria viridogrisea</name>
    <dbReference type="NCBI Taxonomy" id="47990"/>
    <lineage>
        <taxon>Bacteria</taxon>
        <taxon>Bacillati</taxon>
        <taxon>Actinomycetota</taxon>
        <taxon>Actinomycetes</taxon>
        <taxon>Pseudonocardiales</taxon>
        <taxon>Pseudonocardiaceae</taxon>
        <taxon>Kutzneria</taxon>
    </lineage>
</organism>
<dbReference type="RefSeq" id="WP_182837821.1">
    <property type="nucleotide sequence ID" value="NZ_BAAABQ010000009.1"/>
</dbReference>
<evidence type="ECO:0000256" key="1">
    <source>
        <dbReference type="SAM" id="Phobius"/>
    </source>
</evidence>
<name>A0ABR6BI70_9PSEU</name>
<reference evidence="3 4" key="1">
    <citation type="submission" date="2020-08" db="EMBL/GenBank/DDBJ databases">
        <title>Genomic Encyclopedia of Archaeal and Bacterial Type Strains, Phase II (KMG-II): from individual species to whole genera.</title>
        <authorList>
            <person name="Goeker M."/>
        </authorList>
    </citation>
    <scope>NUCLEOTIDE SEQUENCE [LARGE SCALE GENOMIC DNA]</scope>
    <source>
        <strain evidence="3 4">DSM 43850</strain>
    </source>
</reference>
<keyword evidence="1" id="KW-0472">Membrane</keyword>
<feature type="domain" description="DUF1707" evidence="2">
    <location>
        <begin position="4"/>
        <end position="56"/>
    </location>
</feature>
<dbReference type="Pfam" id="PF08044">
    <property type="entry name" value="DUF1707"/>
    <property type="match status" value="1"/>
</dbReference>
<keyword evidence="1" id="KW-1133">Transmembrane helix</keyword>
<accession>A0ABR6BI70</accession>
<dbReference type="EMBL" id="JACJID010000002">
    <property type="protein sequence ID" value="MBA8926582.1"/>
    <property type="molecule type" value="Genomic_DNA"/>
</dbReference>
<feature type="transmembrane region" description="Helical" evidence="1">
    <location>
        <begin position="79"/>
        <end position="96"/>
    </location>
</feature>
<evidence type="ECO:0000313" key="4">
    <source>
        <dbReference type="Proteomes" id="UP000517916"/>
    </source>
</evidence>
<evidence type="ECO:0000259" key="2">
    <source>
        <dbReference type="Pfam" id="PF08044"/>
    </source>
</evidence>
<proteinExistence type="predicted"/>
<evidence type="ECO:0000313" key="3">
    <source>
        <dbReference type="EMBL" id="MBA8926582.1"/>
    </source>
</evidence>
<dbReference type="InterPro" id="IPR012551">
    <property type="entry name" value="DUF1707_SHOCT-like"/>
</dbReference>
<dbReference type="Proteomes" id="UP000517916">
    <property type="component" value="Unassembled WGS sequence"/>
</dbReference>
<sequence>MDDLRVGDAERQQALADLGVHMRDGRLGIDEYGDRAARLATARTRGEVIALFTDLPDPRPEFMPVDLVRRRGFTMSRRALVPVIGLVWVAAILGGLELRLLWLIPLAIAVTLVLNGMARGNR</sequence>
<keyword evidence="1" id="KW-0812">Transmembrane</keyword>
<feature type="transmembrane region" description="Helical" evidence="1">
    <location>
        <begin position="102"/>
        <end position="118"/>
    </location>
</feature>
<keyword evidence="4" id="KW-1185">Reference proteome</keyword>
<protein>
    <recommendedName>
        <fullName evidence="2">DUF1707 domain-containing protein</fullName>
    </recommendedName>
</protein>